<evidence type="ECO:0000313" key="2">
    <source>
        <dbReference type="EMBL" id="KKJ01613.1"/>
    </source>
</evidence>
<comment type="caution">
    <text evidence="2">The sequence shown here is derived from an EMBL/GenBank/DDBJ whole genome shotgun (WGS) entry which is preliminary data.</text>
</comment>
<dbReference type="InterPro" id="IPR031975">
    <property type="entry name" value="Pilin_GH"/>
</dbReference>
<feature type="transmembrane region" description="Helical" evidence="1">
    <location>
        <begin position="6"/>
        <end position="26"/>
    </location>
</feature>
<keyword evidence="1" id="KW-1133">Transmembrane helix</keyword>
<name>A0A0M2Q2X7_PROHO</name>
<gene>
    <name evidence="2" type="ORF">PROH_00550</name>
</gene>
<dbReference type="EMBL" id="AJTX02000002">
    <property type="protein sequence ID" value="KKJ01613.1"/>
    <property type="molecule type" value="Genomic_DNA"/>
</dbReference>
<reference evidence="2" key="1">
    <citation type="submission" date="2012-04" db="EMBL/GenBank/DDBJ databases">
        <authorList>
            <person name="Borisov I.G."/>
            <person name="Ivanikova N.V."/>
            <person name="Pinevich A.V."/>
        </authorList>
    </citation>
    <scope>NUCLEOTIDE SEQUENCE</scope>
    <source>
        <strain evidence="2">CALU 1027</strain>
    </source>
</reference>
<proteinExistence type="predicted"/>
<dbReference type="STRING" id="317619.GCA_000332315_03264"/>
<protein>
    <recommendedName>
        <fullName evidence="4">General secretion pathway protein GspH</fullName>
    </recommendedName>
</protein>
<accession>A0A0M2Q2X7</accession>
<evidence type="ECO:0008006" key="4">
    <source>
        <dbReference type="Google" id="ProtNLM"/>
    </source>
</evidence>
<keyword evidence="1" id="KW-0472">Membrane</keyword>
<dbReference type="Pfam" id="PF16734">
    <property type="entry name" value="Pilin_GH"/>
    <property type="match status" value="1"/>
</dbReference>
<organism evidence="2 3">
    <name type="scientific">Prochlorothrix hollandica PCC 9006 = CALU 1027</name>
    <dbReference type="NCBI Taxonomy" id="317619"/>
    <lineage>
        <taxon>Bacteria</taxon>
        <taxon>Bacillati</taxon>
        <taxon>Cyanobacteriota</taxon>
        <taxon>Cyanophyceae</taxon>
        <taxon>Prochlorotrichales</taxon>
        <taxon>Prochlorotrichaceae</taxon>
        <taxon>Prochlorothrix</taxon>
    </lineage>
</organism>
<dbReference type="Proteomes" id="UP000034681">
    <property type="component" value="Unassembled WGS sequence"/>
</dbReference>
<keyword evidence="1" id="KW-0812">Transmembrane</keyword>
<dbReference type="Gene3D" id="3.30.700.10">
    <property type="entry name" value="Glycoprotein, Type 4 Pilin"/>
    <property type="match status" value="1"/>
</dbReference>
<keyword evidence="3" id="KW-1185">Reference proteome</keyword>
<evidence type="ECO:0000313" key="3">
    <source>
        <dbReference type="Proteomes" id="UP000034681"/>
    </source>
</evidence>
<dbReference type="AlphaFoldDB" id="A0A0M2Q2X7"/>
<evidence type="ECO:0000256" key="1">
    <source>
        <dbReference type="SAM" id="Phobius"/>
    </source>
</evidence>
<sequence length="153" mass="16562">MFFIIILSIVGLPIAIGMMMVVLLPFSNQANEARESEGKQYVGSMNRAQQAVFLENSDFSDNINDLGLGIASETANYIYEIEISGSDSTITTAIPKQPGLLAFVGGVFLVNTDGYKTTEAILCETLKPLSRQPAFPYLVDNEPKCSAGTKEVD</sequence>